<sequence length="750" mass="85071">MWEDKSMLIIDKNESGTSPNQEDVAKHIEQACSSKLEDKVVLEYLVKVVYAEILENKGRMSKDRLFEIMDTFLRQYGDFEDINSVVNDVYEELGIEPEESNELTGVLKVIEPTKILRSEVETDKLKYDPLLDLDVGGSGNFNKNIPIGESIKLQKAAAKEKERQLRLLKQWEKQKLEVPVPVCQHPIDRSRRKLKDIQIPNITIFISGRALLSDASLNLTLKHKYGLIGRNGIGKSTLLTYIVRREIPGIPADVSIACVEQELHYRPEETVLEAVLSIDTERFELLEEEKRLLAGNDEESGNSELLKEENTARLSQIYERLTEIDAYTAENRASVILVGLGFTQEMLKEKVIRLSGGWRMRVALARAIYANPDILLLDEPTNHLDILAVTWLENFLKEWDKICVIVSHSRDLLNQVCSDIIHFNDNKLTYYKGHYDTFEEVRSIDLILKQKHLEQQAAEKERIQRFIDRFRYNASRASLVQSRIKYLERLPILEEVRKDPTVVFDFNAMDISGSTITGKSDDTYVSLIECCGVSFYYSQESSNTTKQIVHDFSMNIQSNSKIAICGGNGSGKTTVLKLIMGQLNPTKGMIKRDPKIRIGYFAQHHIESLDLTLNSIQQLQARYPGADISDEKARNFFGRFGITGSLALEPLYVLSGGQKSRVAIAIMAYLNPHLLILDEPTNHLDLDSIQALIVALNSFNGGVIIVSHDAHLISCVANSIWHIDHVNKTLKEFKGGDFDLYRKTVVRASV</sequence>
<dbReference type="OrthoDB" id="2110130at2759"/>
<dbReference type="PROSITE" id="PS00211">
    <property type="entry name" value="ABC_TRANSPORTER_1"/>
    <property type="match status" value="2"/>
</dbReference>
<keyword evidence="3" id="KW-0067">ATP-binding</keyword>
<protein>
    <recommendedName>
        <fullName evidence="4">ABC transporter domain-containing protein</fullName>
    </recommendedName>
</protein>
<evidence type="ECO:0000256" key="3">
    <source>
        <dbReference type="ARBA" id="ARBA00022840"/>
    </source>
</evidence>
<reference evidence="5" key="1">
    <citation type="submission" date="2015-08" db="EMBL/GenBank/DDBJ databases">
        <authorList>
            <person name="Babu N.S."/>
            <person name="Beckwith C.J."/>
            <person name="Beseler K.G."/>
            <person name="Brison A."/>
            <person name="Carone J.V."/>
            <person name="Caskin T.P."/>
            <person name="Diamond M."/>
            <person name="Durham M.E."/>
            <person name="Foxe J.M."/>
            <person name="Go M."/>
            <person name="Henderson B.A."/>
            <person name="Jones I.B."/>
            <person name="McGettigan J.A."/>
            <person name="Micheletti S.J."/>
            <person name="Nasrallah M.E."/>
            <person name="Ortiz D."/>
            <person name="Piller C.R."/>
            <person name="Privatt S.R."/>
            <person name="Schneider S.L."/>
            <person name="Sharp S."/>
            <person name="Smith T.C."/>
            <person name="Stanton J.D."/>
            <person name="Ullery H.E."/>
            <person name="Wilson R.J."/>
            <person name="Serrano M.G."/>
            <person name="Buck G."/>
            <person name="Lee V."/>
            <person name="Wang Y."/>
            <person name="Carvalho R."/>
            <person name="Voegtly L."/>
            <person name="Shi R."/>
            <person name="Duckworth R."/>
            <person name="Johnson A."/>
            <person name="Loviza R."/>
            <person name="Walstead R."/>
            <person name="Shah Z."/>
            <person name="Kiflezghi M."/>
            <person name="Wade K."/>
            <person name="Ball S.L."/>
            <person name="Bradley K.W."/>
            <person name="Asai D.J."/>
            <person name="Bowman C.A."/>
            <person name="Russell D.A."/>
            <person name="Pope W.H."/>
            <person name="Jacobs-Sera D."/>
            <person name="Hendrix R.W."/>
            <person name="Hatfull G.F."/>
        </authorList>
    </citation>
    <scope>NUCLEOTIDE SEQUENCE [LARGE SCALE GENOMIC DNA]</scope>
</reference>
<keyword evidence="1" id="KW-0677">Repeat</keyword>
<evidence type="ECO:0000259" key="4">
    <source>
        <dbReference type="PROSITE" id="PS50893"/>
    </source>
</evidence>
<dbReference type="CDD" id="cd03221">
    <property type="entry name" value="ABCF_EF-3"/>
    <property type="match status" value="2"/>
</dbReference>
<dbReference type="FunFam" id="3.40.50.300:FF:001197">
    <property type="entry name" value="Putative ATP-binding cassette family ATPase"/>
    <property type="match status" value="1"/>
</dbReference>
<feature type="domain" description="ABC transporter" evidence="4">
    <location>
        <begin position="528"/>
        <end position="750"/>
    </location>
</feature>
<dbReference type="SMART" id="SM00382">
    <property type="entry name" value="AAA"/>
    <property type="match status" value="2"/>
</dbReference>
<evidence type="ECO:0000256" key="2">
    <source>
        <dbReference type="ARBA" id="ARBA00022741"/>
    </source>
</evidence>
<dbReference type="PANTHER" id="PTHR19211:SF117">
    <property type="entry name" value="ATP-BINDING CASSETTE SUB-FAMILY F MEMBER 3"/>
    <property type="match status" value="1"/>
</dbReference>
<dbReference type="Gene3D" id="3.40.50.300">
    <property type="entry name" value="P-loop containing nucleotide triphosphate hydrolases"/>
    <property type="match status" value="2"/>
</dbReference>
<evidence type="ECO:0000256" key="1">
    <source>
        <dbReference type="ARBA" id="ARBA00022737"/>
    </source>
</evidence>
<evidence type="ECO:0000313" key="5">
    <source>
        <dbReference type="EMBL" id="CUV06951.1"/>
    </source>
</evidence>
<dbReference type="SUPFAM" id="SSF52540">
    <property type="entry name" value="P-loop containing nucleoside triphosphate hydrolases"/>
    <property type="match status" value="2"/>
</dbReference>
<dbReference type="InterPro" id="IPR050611">
    <property type="entry name" value="ABCF"/>
</dbReference>
<dbReference type="VEuPathDB" id="CryptoDB:CHUDEA6_5260"/>
<dbReference type="VEuPathDB" id="CryptoDB:ChTU502y2012_382g0375"/>
<dbReference type="Pfam" id="PF00005">
    <property type="entry name" value="ABC_tran"/>
    <property type="match status" value="2"/>
</dbReference>
<dbReference type="InterPro" id="IPR027417">
    <property type="entry name" value="P-loop_NTPase"/>
</dbReference>
<dbReference type="InterPro" id="IPR017871">
    <property type="entry name" value="ABC_transporter-like_CS"/>
</dbReference>
<dbReference type="VEuPathDB" id="CryptoDB:Chro.60605"/>
<dbReference type="VEuPathDB" id="CryptoDB:GY17_00000551"/>
<dbReference type="PANTHER" id="PTHR19211">
    <property type="entry name" value="ATP-BINDING TRANSPORT PROTEIN-RELATED"/>
    <property type="match status" value="1"/>
</dbReference>
<dbReference type="GO" id="GO:0005524">
    <property type="term" value="F:ATP binding"/>
    <property type="evidence" value="ECO:0007669"/>
    <property type="project" value="UniProtKB-KW"/>
</dbReference>
<dbReference type="PROSITE" id="PS50893">
    <property type="entry name" value="ABC_TRANSPORTER_2"/>
    <property type="match status" value="2"/>
</dbReference>
<feature type="domain" description="ABC transporter" evidence="4">
    <location>
        <begin position="197"/>
        <end position="450"/>
    </location>
</feature>
<dbReference type="EMBL" id="LN877952">
    <property type="protein sequence ID" value="CUV06951.1"/>
    <property type="molecule type" value="Genomic_DNA"/>
</dbReference>
<gene>
    <name evidence="5" type="ORF">CHUDEA6_5260</name>
</gene>
<dbReference type="InterPro" id="IPR032781">
    <property type="entry name" value="ABC_tran_Xtn"/>
</dbReference>
<dbReference type="Proteomes" id="UP000199752">
    <property type="component" value="Chromosome 6"/>
</dbReference>
<name>A0A0S4TJ98_CRYHO</name>
<dbReference type="InterPro" id="IPR003439">
    <property type="entry name" value="ABC_transporter-like_ATP-bd"/>
</dbReference>
<dbReference type="AlphaFoldDB" id="A0A0S4TJ98"/>
<dbReference type="InterPro" id="IPR003593">
    <property type="entry name" value="AAA+_ATPase"/>
</dbReference>
<dbReference type="FunFam" id="3.40.50.300:FF:000011">
    <property type="entry name" value="Putative ABC transporter ATP-binding component"/>
    <property type="match status" value="1"/>
</dbReference>
<accession>A0A0S4TJ98</accession>
<dbReference type="Pfam" id="PF12848">
    <property type="entry name" value="ABC_tran_Xtn"/>
    <property type="match status" value="1"/>
</dbReference>
<keyword evidence="2" id="KW-0547">Nucleotide-binding</keyword>
<dbReference type="GO" id="GO:0016887">
    <property type="term" value="F:ATP hydrolysis activity"/>
    <property type="evidence" value="ECO:0007669"/>
    <property type="project" value="InterPro"/>
</dbReference>
<proteinExistence type="predicted"/>
<organism evidence="5">
    <name type="scientific">Cryptosporidium hominis</name>
    <dbReference type="NCBI Taxonomy" id="237895"/>
    <lineage>
        <taxon>Eukaryota</taxon>
        <taxon>Sar</taxon>
        <taxon>Alveolata</taxon>
        <taxon>Apicomplexa</taxon>
        <taxon>Conoidasida</taxon>
        <taxon>Coccidia</taxon>
        <taxon>Eucoccidiorida</taxon>
        <taxon>Eimeriorina</taxon>
        <taxon>Cryptosporidiidae</taxon>
        <taxon>Cryptosporidium</taxon>
    </lineage>
</organism>